<dbReference type="GO" id="GO:0016787">
    <property type="term" value="F:hydrolase activity"/>
    <property type="evidence" value="ECO:0007669"/>
    <property type="project" value="UniProtKB-KW"/>
</dbReference>
<dbReference type="AlphaFoldDB" id="A0A963YWV3"/>
<keyword evidence="3" id="KW-1185">Reference proteome</keyword>
<dbReference type="Pfam" id="PF12697">
    <property type="entry name" value="Abhydrolase_6"/>
    <property type="match status" value="1"/>
</dbReference>
<feature type="domain" description="AB hydrolase-1" evidence="1">
    <location>
        <begin position="24"/>
        <end position="238"/>
    </location>
</feature>
<proteinExistence type="predicted"/>
<keyword evidence="2" id="KW-0378">Hydrolase</keyword>
<dbReference type="PANTHER" id="PTHR37017">
    <property type="entry name" value="AB HYDROLASE-1 DOMAIN-CONTAINING PROTEIN-RELATED"/>
    <property type="match status" value="1"/>
</dbReference>
<evidence type="ECO:0000313" key="3">
    <source>
        <dbReference type="Proteomes" id="UP000708298"/>
    </source>
</evidence>
<accession>A0A963YWV3</accession>
<protein>
    <submittedName>
        <fullName evidence="2">Alpha/beta hydrolase</fullName>
    </submittedName>
</protein>
<reference evidence="2" key="1">
    <citation type="journal article" date="2021" name="Microorganisms">
        <title>Acidisoma silvae sp. nov. and Acidisomacellulosilytica sp. nov., Two Acidophilic Bacteria Isolated from Decaying Wood, Hydrolyzing Cellulose and Producing Poly-3-hydroxybutyrate.</title>
        <authorList>
            <person name="Mieszkin S."/>
            <person name="Pouder E."/>
            <person name="Uroz S."/>
            <person name="Simon-Colin C."/>
            <person name="Alain K."/>
        </authorList>
    </citation>
    <scope>NUCLEOTIDE SEQUENCE</scope>
    <source>
        <strain evidence="2">HW T2.11</strain>
    </source>
</reference>
<sequence>MASAALLGAVGFADVSQAAPIHNVVLVHGAFADGSGWKPVYDRLTIKGYHVAVVQEPETSLAADIAATRRVIDMQDGPVVLVGHSWGGQVITGAGVDPKVKSLVYLAALMPKPGESTATLETMKQFPPPNNDVKKTADGAYFYLDPDKYRADFAADSPANVADFMADSQVFLAVQAFTAPVKAAAWQTKPSWAVLPEADHTISPDLQRWMYKRAGAKVTEVPGSSHTVFLSHPDLVVSVIEQAAAAP</sequence>
<dbReference type="InterPro" id="IPR052897">
    <property type="entry name" value="Sec-Metab_Biosynth_Hydrolase"/>
</dbReference>
<name>A0A963YWV3_9PROT</name>
<evidence type="ECO:0000259" key="1">
    <source>
        <dbReference type="Pfam" id="PF12697"/>
    </source>
</evidence>
<reference evidence="2" key="2">
    <citation type="submission" date="2021-01" db="EMBL/GenBank/DDBJ databases">
        <authorList>
            <person name="Mieszkin S."/>
            <person name="Pouder E."/>
            <person name="Alain K."/>
        </authorList>
    </citation>
    <scope>NUCLEOTIDE SEQUENCE</scope>
    <source>
        <strain evidence="2">HW T2.11</strain>
    </source>
</reference>
<dbReference type="EMBL" id="JAESVB010000018">
    <property type="protein sequence ID" value="MCB8877842.1"/>
    <property type="molecule type" value="Genomic_DNA"/>
</dbReference>
<dbReference type="InterPro" id="IPR029058">
    <property type="entry name" value="AB_hydrolase_fold"/>
</dbReference>
<gene>
    <name evidence="2" type="ORF">ASILVAE211_21800</name>
</gene>
<dbReference type="SUPFAM" id="SSF53474">
    <property type="entry name" value="alpha/beta-Hydrolases"/>
    <property type="match status" value="1"/>
</dbReference>
<dbReference type="Gene3D" id="3.40.50.1820">
    <property type="entry name" value="alpha/beta hydrolase"/>
    <property type="match status" value="1"/>
</dbReference>
<comment type="caution">
    <text evidence="2">The sequence shown here is derived from an EMBL/GenBank/DDBJ whole genome shotgun (WGS) entry which is preliminary data.</text>
</comment>
<organism evidence="2 3">
    <name type="scientific">Acidisoma silvae</name>
    <dbReference type="NCBI Taxonomy" id="2802396"/>
    <lineage>
        <taxon>Bacteria</taxon>
        <taxon>Pseudomonadati</taxon>
        <taxon>Pseudomonadota</taxon>
        <taxon>Alphaproteobacteria</taxon>
        <taxon>Acetobacterales</taxon>
        <taxon>Acidocellaceae</taxon>
        <taxon>Acidisoma</taxon>
    </lineage>
</organism>
<evidence type="ECO:0000313" key="2">
    <source>
        <dbReference type="EMBL" id="MCB8877842.1"/>
    </source>
</evidence>
<dbReference type="PANTHER" id="PTHR37017:SF11">
    <property type="entry name" value="ESTERASE_LIPASE_THIOESTERASE DOMAIN-CONTAINING PROTEIN"/>
    <property type="match status" value="1"/>
</dbReference>
<dbReference type="Proteomes" id="UP000708298">
    <property type="component" value="Unassembled WGS sequence"/>
</dbReference>
<dbReference type="InterPro" id="IPR000073">
    <property type="entry name" value="AB_hydrolase_1"/>
</dbReference>